<dbReference type="PANTHER" id="PTHR45625">
    <property type="entry name" value="PEPTIDYL-PROLYL CIS-TRANS ISOMERASE-RELATED"/>
    <property type="match status" value="1"/>
</dbReference>
<dbReference type="EMBL" id="JAGTXO010000001">
    <property type="protein sequence ID" value="KAG8471225.1"/>
    <property type="molecule type" value="Genomic_DNA"/>
</dbReference>
<comment type="catalytic activity">
    <reaction evidence="3">
        <text>[protein]-peptidylproline (omega=180) = [protein]-peptidylproline (omega=0)</text>
        <dbReference type="Rhea" id="RHEA:16237"/>
        <dbReference type="Rhea" id="RHEA-COMP:10747"/>
        <dbReference type="Rhea" id="RHEA-COMP:10748"/>
        <dbReference type="ChEBI" id="CHEBI:83833"/>
        <dbReference type="ChEBI" id="CHEBI:83834"/>
        <dbReference type="EC" id="5.2.1.8"/>
    </reaction>
</comment>
<dbReference type="Proteomes" id="UP000751190">
    <property type="component" value="Unassembled WGS sequence"/>
</dbReference>
<proteinExistence type="inferred from homology"/>
<dbReference type="PROSITE" id="PS50072">
    <property type="entry name" value="CSA_PPIASE_2"/>
    <property type="match status" value="1"/>
</dbReference>
<dbReference type="Gene3D" id="2.40.100.10">
    <property type="entry name" value="Cyclophilin-like"/>
    <property type="match status" value="1"/>
</dbReference>
<keyword evidence="6" id="KW-1185">Reference proteome</keyword>
<dbReference type="Pfam" id="PF00160">
    <property type="entry name" value="Pro_isomerase"/>
    <property type="match status" value="1"/>
</dbReference>
<keyword evidence="2" id="KW-0539">Nucleus</keyword>
<keyword evidence="3" id="KW-0413">Isomerase</keyword>
<dbReference type="GO" id="GO:0071013">
    <property type="term" value="C:catalytic step 2 spliceosome"/>
    <property type="evidence" value="ECO:0007669"/>
    <property type="project" value="TreeGrafter"/>
</dbReference>
<evidence type="ECO:0000256" key="2">
    <source>
        <dbReference type="ARBA" id="ARBA00023242"/>
    </source>
</evidence>
<dbReference type="PRINTS" id="PR00153">
    <property type="entry name" value="CSAPPISMRASE"/>
</dbReference>
<keyword evidence="3" id="KW-0697">Rotamase</keyword>
<accession>A0A8J5Y0E5</accession>
<comment type="similarity">
    <text evidence="3">Belongs to the cyclophilin-type PPIase family.</text>
</comment>
<evidence type="ECO:0000313" key="6">
    <source>
        <dbReference type="Proteomes" id="UP000751190"/>
    </source>
</evidence>
<evidence type="ECO:0000256" key="1">
    <source>
        <dbReference type="ARBA" id="ARBA00004123"/>
    </source>
</evidence>
<dbReference type="OrthoDB" id="423037at2759"/>
<sequence>MGSSFKVEMLVQIDEATQVPLILEVHPEWAPRGAARFRELVEAGYYDGCRFHRVVPNFMAQVGICGDPTLYAQWSSKRIEDDEPEQTNARGTVTFATSGPNARTCQVFFNLADNAFLDSQGFAPFAVVLGGGMADVVERIYDGYGEGAPKGRGPEQGRIKAEGDAYLASFPRLSYIAHAKALAA</sequence>
<dbReference type="EC" id="5.2.1.8" evidence="3"/>
<dbReference type="OMA" id="FRVIQTP"/>
<evidence type="ECO:0000256" key="3">
    <source>
        <dbReference type="RuleBase" id="RU363019"/>
    </source>
</evidence>
<gene>
    <name evidence="5" type="ORF">KFE25_009646</name>
</gene>
<comment type="subcellular location">
    <subcellularLocation>
        <location evidence="1">Nucleus</location>
    </subcellularLocation>
</comment>
<evidence type="ECO:0000259" key="4">
    <source>
        <dbReference type="PROSITE" id="PS50072"/>
    </source>
</evidence>
<evidence type="ECO:0000313" key="5">
    <source>
        <dbReference type="EMBL" id="KAG8471225.1"/>
    </source>
</evidence>
<dbReference type="PANTHER" id="PTHR45625:SF6">
    <property type="entry name" value="SPLICEOSOME-ASSOCIATED PROTEIN CWC27 HOMOLOG"/>
    <property type="match status" value="1"/>
</dbReference>
<dbReference type="InterPro" id="IPR044666">
    <property type="entry name" value="Cyclophilin_A-like"/>
</dbReference>
<name>A0A8J5Y0E5_DIALT</name>
<dbReference type="AlphaFoldDB" id="A0A8J5Y0E5"/>
<dbReference type="InterPro" id="IPR002130">
    <property type="entry name" value="Cyclophilin-type_PPIase_dom"/>
</dbReference>
<dbReference type="InterPro" id="IPR029000">
    <property type="entry name" value="Cyclophilin-like_dom_sf"/>
</dbReference>
<reference evidence="5" key="1">
    <citation type="submission" date="2021-05" db="EMBL/GenBank/DDBJ databases">
        <title>The genome of the haptophyte Pavlova lutheri (Diacronema luteri, Pavlovales) - a model for lipid biosynthesis in eukaryotic algae.</title>
        <authorList>
            <person name="Hulatt C.J."/>
            <person name="Posewitz M.C."/>
        </authorList>
    </citation>
    <scope>NUCLEOTIDE SEQUENCE</scope>
    <source>
        <strain evidence="5">NIVA-4/92</strain>
    </source>
</reference>
<protein>
    <recommendedName>
        <fullName evidence="3">Peptidyl-prolyl cis-trans isomerase</fullName>
        <shortName evidence="3">PPIase</shortName>
        <ecNumber evidence="3">5.2.1.8</ecNumber>
    </recommendedName>
</protein>
<dbReference type="GO" id="GO:0003755">
    <property type="term" value="F:peptidyl-prolyl cis-trans isomerase activity"/>
    <property type="evidence" value="ECO:0007669"/>
    <property type="project" value="UniProtKB-UniRule"/>
</dbReference>
<comment type="caution">
    <text evidence="5">The sequence shown here is derived from an EMBL/GenBank/DDBJ whole genome shotgun (WGS) entry which is preliminary data.</text>
</comment>
<organism evidence="5 6">
    <name type="scientific">Diacronema lutheri</name>
    <name type="common">Unicellular marine alga</name>
    <name type="synonym">Monochrysis lutheri</name>
    <dbReference type="NCBI Taxonomy" id="2081491"/>
    <lineage>
        <taxon>Eukaryota</taxon>
        <taxon>Haptista</taxon>
        <taxon>Haptophyta</taxon>
        <taxon>Pavlovophyceae</taxon>
        <taxon>Pavlovales</taxon>
        <taxon>Pavlovaceae</taxon>
        <taxon>Diacronema</taxon>
    </lineage>
</organism>
<comment type="function">
    <text evidence="3">PPIases accelerate the folding of proteins. It catalyzes the cis-trans isomerization of proline imidic peptide bonds in oligopeptides.</text>
</comment>
<feature type="domain" description="PPIase cyclophilin-type" evidence="4">
    <location>
        <begin position="8"/>
        <end position="140"/>
    </location>
</feature>
<dbReference type="SUPFAM" id="SSF50891">
    <property type="entry name" value="Cyclophilin-like"/>
    <property type="match status" value="1"/>
</dbReference>